<comment type="caution">
    <text evidence="1">The sequence shown here is derived from an EMBL/GenBank/DDBJ whole genome shotgun (WGS) entry which is preliminary data.</text>
</comment>
<protein>
    <submittedName>
        <fullName evidence="1">Uncharacterized protein</fullName>
    </submittedName>
</protein>
<gene>
    <name evidence="1" type="ORF">Glove_170g43</name>
</gene>
<dbReference type="EMBL" id="PQFF01000160">
    <property type="protein sequence ID" value="RHZ77867.1"/>
    <property type="molecule type" value="Genomic_DNA"/>
</dbReference>
<dbReference type="Proteomes" id="UP000266861">
    <property type="component" value="Unassembled WGS sequence"/>
</dbReference>
<proteinExistence type="predicted"/>
<organism evidence="1 2">
    <name type="scientific">Diversispora epigaea</name>
    <dbReference type="NCBI Taxonomy" id="1348612"/>
    <lineage>
        <taxon>Eukaryota</taxon>
        <taxon>Fungi</taxon>
        <taxon>Fungi incertae sedis</taxon>
        <taxon>Mucoromycota</taxon>
        <taxon>Glomeromycotina</taxon>
        <taxon>Glomeromycetes</taxon>
        <taxon>Diversisporales</taxon>
        <taxon>Diversisporaceae</taxon>
        <taxon>Diversispora</taxon>
    </lineage>
</organism>
<reference evidence="1 2" key="1">
    <citation type="submission" date="2018-08" db="EMBL/GenBank/DDBJ databases">
        <title>Genome and evolution of the arbuscular mycorrhizal fungus Diversispora epigaea (formerly Glomus versiforme) and its bacterial endosymbionts.</title>
        <authorList>
            <person name="Sun X."/>
            <person name="Fei Z."/>
            <person name="Harrison M."/>
        </authorList>
    </citation>
    <scope>NUCLEOTIDE SEQUENCE [LARGE SCALE GENOMIC DNA]</scope>
    <source>
        <strain evidence="1 2">IT104</strain>
    </source>
</reference>
<evidence type="ECO:0000313" key="1">
    <source>
        <dbReference type="EMBL" id="RHZ77867.1"/>
    </source>
</evidence>
<evidence type="ECO:0000313" key="2">
    <source>
        <dbReference type="Proteomes" id="UP000266861"/>
    </source>
</evidence>
<accession>A0A397ISD3</accession>
<dbReference type="AlphaFoldDB" id="A0A397ISD3"/>
<sequence>MAEVTSSKRAINLKGEMDQDINQNEKIIQMVVFAEVTSSKCKDDGAINSKDEMDQDINQNEICPDEARRIIIFIVRFKISVCILDFLSPDIYILAEVESLIILIIPKTLDPYISNSNPFGYSRVKKSGLRFLDGDPRYFDTIPRHKFSRLNFEQNGCSIPCFSLTQHCESFIDKEPNKIRQIIGPNGQVVDAVSGGVGY</sequence>
<name>A0A397ISD3_9GLOM</name>
<keyword evidence="2" id="KW-1185">Reference proteome</keyword>